<dbReference type="Proteomes" id="UP000095751">
    <property type="component" value="Unassembled WGS sequence"/>
</dbReference>
<proteinExistence type="predicted"/>
<protein>
    <submittedName>
        <fullName evidence="2">Uncharacterized protein</fullName>
    </submittedName>
</protein>
<dbReference type="InParanoid" id="A0A1E7EUL2"/>
<feature type="chain" id="PRO_5009192256" evidence="1">
    <location>
        <begin position="27"/>
        <end position="313"/>
    </location>
</feature>
<dbReference type="KEGG" id="fcy:FRACYDRAFT_248568"/>
<sequence length="313" mass="35079">MFVSFLFSSTILVGLGPNLGITSTSSLSSYVVNADFTCKTELDFHTWEKEKEQRHIPGKQTFEQIATILMETFNEAYSDSNGPRMSSDTFASYQLEHDDDPFNADVDIDIDADVAAVMTTGRHRHRGLRSSTTLAIATDEVDGDGLGPELRTTGTSLSRYQPRWAPKRCPPRSQRCRQAQVMKMLSRYHMKPTYESGRCDFFCRDDDDSAEMESEAIINLPLLLSDASTITSLNSPALKKWEDLACQKVKDEIDDYSYGSIEDCSIILTDCEDVNDHEDLEDAADVGGVTYVVTDNRDVVEDSDILYSFTMLD</sequence>
<keyword evidence="3" id="KW-1185">Reference proteome</keyword>
<accession>A0A1E7EUL2</accession>
<evidence type="ECO:0000256" key="1">
    <source>
        <dbReference type="SAM" id="SignalP"/>
    </source>
</evidence>
<organism evidence="2 3">
    <name type="scientific">Fragilariopsis cylindrus CCMP1102</name>
    <dbReference type="NCBI Taxonomy" id="635003"/>
    <lineage>
        <taxon>Eukaryota</taxon>
        <taxon>Sar</taxon>
        <taxon>Stramenopiles</taxon>
        <taxon>Ochrophyta</taxon>
        <taxon>Bacillariophyta</taxon>
        <taxon>Bacillariophyceae</taxon>
        <taxon>Bacillariophycidae</taxon>
        <taxon>Bacillariales</taxon>
        <taxon>Bacillariaceae</taxon>
        <taxon>Fragilariopsis</taxon>
    </lineage>
</organism>
<reference evidence="2 3" key="1">
    <citation type="submission" date="2016-09" db="EMBL/GenBank/DDBJ databases">
        <title>Extensive genetic diversity and differential bi-allelic expression allows diatom success in the polar Southern Ocean.</title>
        <authorList>
            <consortium name="DOE Joint Genome Institute"/>
            <person name="Mock T."/>
            <person name="Otillar R.P."/>
            <person name="Strauss J."/>
            <person name="Dupont C."/>
            <person name="Frickenhaus S."/>
            <person name="Maumus F."/>
            <person name="Mcmullan M."/>
            <person name="Sanges R."/>
            <person name="Schmutz J."/>
            <person name="Toseland A."/>
            <person name="Valas R."/>
            <person name="Veluchamy A."/>
            <person name="Ward B.J."/>
            <person name="Allen A."/>
            <person name="Barry K."/>
            <person name="Falciatore A."/>
            <person name="Ferrante M."/>
            <person name="Fortunato A.E."/>
            <person name="Gloeckner G."/>
            <person name="Gruber A."/>
            <person name="Hipkin R."/>
            <person name="Janech M."/>
            <person name="Kroth P."/>
            <person name="Leese F."/>
            <person name="Lindquist E."/>
            <person name="Lyon B.R."/>
            <person name="Martin J."/>
            <person name="Mayer C."/>
            <person name="Parker M."/>
            <person name="Quesneville H."/>
            <person name="Raymond J."/>
            <person name="Uhlig C."/>
            <person name="Valentin K.U."/>
            <person name="Worden A.Z."/>
            <person name="Armbrust E.V."/>
            <person name="Bowler C."/>
            <person name="Green B."/>
            <person name="Moulton V."/>
            <person name="Van Oosterhout C."/>
            <person name="Grigoriev I."/>
        </authorList>
    </citation>
    <scope>NUCLEOTIDE SEQUENCE [LARGE SCALE GENOMIC DNA]</scope>
    <source>
        <strain evidence="2 3">CCMP1102</strain>
    </source>
</reference>
<dbReference type="EMBL" id="KV784376">
    <property type="protein sequence ID" value="OEU09233.1"/>
    <property type="molecule type" value="Genomic_DNA"/>
</dbReference>
<name>A0A1E7EUL2_9STRA</name>
<evidence type="ECO:0000313" key="3">
    <source>
        <dbReference type="Proteomes" id="UP000095751"/>
    </source>
</evidence>
<gene>
    <name evidence="2" type="ORF">FRACYDRAFT_248568</name>
</gene>
<keyword evidence="1" id="KW-0732">Signal</keyword>
<feature type="signal peptide" evidence="1">
    <location>
        <begin position="1"/>
        <end position="26"/>
    </location>
</feature>
<dbReference type="AlphaFoldDB" id="A0A1E7EUL2"/>
<evidence type="ECO:0000313" key="2">
    <source>
        <dbReference type="EMBL" id="OEU09233.1"/>
    </source>
</evidence>